<protein>
    <submittedName>
        <fullName evidence="1">Uncharacterized protein</fullName>
    </submittedName>
</protein>
<dbReference type="AlphaFoldDB" id="A0A483BJP6"/>
<comment type="caution">
    <text evidence="1">The sequence shown here is derived from an EMBL/GenBank/DDBJ whole genome shotgun (WGS) entry which is preliminary data.</text>
</comment>
<dbReference type="EMBL" id="WERV01000005">
    <property type="protein sequence ID" value="MDV7715449.1"/>
    <property type="molecule type" value="Genomic_DNA"/>
</dbReference>
<evidence type="ECO:0000313" key="1">
    <source>
        <dbReference type="EMBL" id="MDV7715449.1"/>
    </source>
</evidence>
<sequence length="154" mass="18219">MARKKMRTVKLKKLREIGEKKHLLIISLGVILMIAVFSISISNEIAKLNLEYDLEDGNFWYYKSSKNRIVKKALFDDNSLSLSYREKRQQFSYQNLDTIHYYISNNTGRNFIYLKNSFSRQFEKFKILKSAKQFKLIPKNSLAKKSEGMITLFK</sequence>
<organism evidence="1 2">
    <name type="scientific">Oenococcus oeni</name>
    <name type="common">Leuconostoc oenos</name>
    <dbReference type="NCBI Taxonomy" id="1247"/>
    <lineage>
        <taxon>Bacteria</taxon>
        <taxon>Bacillati</taxon>
        <taxon>Bacillota</taxon>
        <taxon>Bacilli</taxon>
        <taxon>Lactobacillales</taxon>
        <taxon>Lactobacillaceae</taxon>
        <taxon>Oenococcus</taxon>
    </lineage>
</organism>
<reference evidence="1" key="1">
    <citation type="submission" date="2019-10" db="EMBL/GenBank/DDBJ databases">
        <title>Malate fermentation in French cider.</title>
        <authorList>
            <person name="Cousin F.J."/>
            <person name="Medina Fernandez S."/>
            <person name="Misery B."/>
            <person name="Laplace J.-M."/>
            <person name="Cretenet M."/>
        </authorList>
    </citation>
    <scope>NUCLEOTIDE SEQUENCE</scope>
    <source>
        <strain evidence="1">UCMA15129</strain>
    </source>
</reference>
<accession>A0A483BJP6</accession>
<dbReference type="RefSeq" id="WP_071419060.1">
    <property type="nucleotide sequence ID" value="NZ_MLKQ01000075.1"/>
</dbReference>
<evidence type="ECO:0000313" key="2">
    <source>
        <dbReference type="Proteomes" id="UP001281024"/>
    </source>
</evidence>
<dbReference type="Proteomes" id="UP001281024">
    <property type="component" value="Unassembled WGS sequence"/>
</dbReference>
<proteinExistence type="predicted"/>
<name>A0A483BJP6_OENOE</name>
<gene>
    <name evidence="1" type="ORF">GA838_06785</name>
</gene>